<dbReference type="EMBL" id="JAHQXF010000001">
    <property type="protein sequence ID" value="MBV0923060.1"/>
    <property type="molecule type" value="Genomic_DNA"/>
</dbReference>
<protein>
    <submittedName>
        <fullName evidence="3">Gfo/Idh/MocA family oxidoreductase</fullName>
    </submittedName>
</protein>
<sequence>MNTRNPLAAGVIGVGSMGKHHARVYNELPGVELAGVADANDAAAAEVAAEYGTGVADADDLLDVVDLVSIAVPTRFHYHVASKAIEAGTAVLIEKPFVSNPQHGRELIRHADDVGVQLQVGHVERFNPVVDVLKDVLADVEPIAASARRLGPPVSRDVEDDVVIDLMIHDIDVVCSLFDDDVAGVSALGACNGDYADAQIEFAGGTVCSLTASRVTQERIRDLSVTARECHVDVDFMDQSMRIYRHSDPSYHTKDGDVRYSQESIIERPAVESDEPLKRELRSFVDCVREGETPRITGDDGLRALSIANEISDLASAHGLEHREVSVSDGSTT</sequence>
<dbReference type="Gene3D" id="3.40.50.720">
    <property type="entry name" value="NAD(P)-binding Rossmann-like Domain"/>
    <property type="match status" value="1"/>
</dbReference>
<evidence type="ECO:0000313" key="4">
    <source>
        <dbReference type="Proteomes" id="UP000766550"/>
    </source>
</evidence>
<keyword evidence="4" id="KW-1185">Reference proteome</keyword>
<evidence type="ECO:0000259" key="2">
    <source>
        <dbReference type="Pfam" id="PF22725"/>
    </source>
</evidence>
<proteinExistence type="predicted"/>
<dbReference type="PANTHER" id="PTHR43377:SF1">
    <property type="entry name" value="BILIVERDIN REDUCTASE A"/>
    <property type="match status" value="1"/>
</dbReference>
<dbReference type="InterPro" id="IPR000683">
    <property type="entry name" value="Gfo/Idh/MocA-like_OxRdtase_N"/>
</dbReference>
<dbReference type="InterPro" id="IPR051450">
    <property type="entry name" value="Gfo/Idh/MocA_Oxidoreductases"/>
</dbReference>
<dbReference type="Pfam" id="PF01408">
    <property type="entry name" value="GFO_IDH_MocA"/>
    <property type="match status" value="1"/>
</dbReference>
<dbReference type="PANTHER" id="PTHR43377">
    <property type="entry name" value="BILIVERDIN REDUCTASE A"/>
    <property type="match status" value="1"/>
</dbReference>
<name>A0A8J7Y2F1_9EURY</name>
<gene>
    <name evidence="3" type="ORF">KTS45_02510</name>
</gene>
<organism evidence="3 4">
    <name type="scientific">Haloarcula limicola</name>
    <dbReference type="NCBI Taxonomy" id="1429915"/>
    <lineage>
        <taxon>Archaea</taxon>
        <taxon>Methanobacteriati</taxon>
        <taxon>Methanobacteriota</taxon>
        <taxon>Stenosarchaea group</taxon>
        <taxon>Halobacteria</taxon>
        <taxon>Halobacteriales</taxon>
        <taxon>Haloarculaceae</taxon>
        <taxon>Haloarcula</taxon>
    </lineage>
</organism>
<dbReference type="Gene3D" id="3.30.360.10">
    <property type="entry name" value="Dihydrodipicolinate Reductase, domain 2"/>
    <property type="match status" value="1"/>
</dbReference>
<dbReference type="RefSeq" id="WP_162316219.1">
    <property type="nucleotide sequence ID" value="NZ_JAHQXF010000001.1"/>
</dbReference>
<dbReference type="SUPFAM" id="SSF51735">
    <property type="entry name" value="NAD(P)-binding Rossmann-fold domains"/>
    <property type="match status" value="1"/>
</dbReference>
<dbReference type="Pfam" id="PF22725">
    <property type="entry name" value="GFO_IDH_MocA_C3"/>
    <property type="match status" value="1"/>
</dbReference>
<dbReference type="AlphaFoldDB" id="A0A8J7Y2F1"/>
<dbReference type="GO" id="GO:0000166">
    <property type="term" value="F:nucleotide binding"/>
    <property type="evidence" value="ECO:0007669"/>
    <property type="project" value="InterPro"/>
</dbReference>
<dbReference type="InterPro" id="IPR055170">
    <property type="entry name" value="GFO_IDH_MocA-like_dom"/>
</dbReference>
<feature type="domain" description="GFO/IDH/MocA-like oxidoreductase" evidence="2">
    <location>
        <begin position="162"/>
        <end position="219"/>
    </location>
</feature>
<dbReference type="Proteomes" id="UP000766550">
    <property type="component" value="Unassembled WGS sequence"/>
</dbReference>
<evidence type="ECO:0000313" key="3">
    <source>
        <dbReference type="EMBL" id="MBV0923060.1"/>
    </source>
</evidence>
<dbReference type="InterPro" id="IPR036291">
    <property type="entry name" value="NAD(P)-bd_dom_sf"/>
</dbReference>
<dbReference type="SUPFAM" id="SSF55347">
    <property type="entry name" value="Glyceraldehyde-3-phosphate dehydrogenase-like, C-terminal domain"/>
    <property type="match status" value="1"/>
</dbReference>
<reference evidence="3 4" key="1">
    <citation type="submission" date="2021-06" db="EMBL/GenBank/DDBJ databases">
        <title>New haloarchaea isolates fom saline soil.</title>
        <authorList>
            <person name="Duran-Viseras A."/>
            <person name="Sanchez-Porro C.S."/>
            <person name="Ventosa A."/>
        </authorList>
    </citation>
    <scope>NUCLEOTIDE SEQUENCE [LARGE SCALE GENOMIC DNA]</scope>
    <source>
        <strain evidence="3 4">JCM 183640</strain>
    </source>
</reference>
<evidence type="ECO:0000259" key="1">
    <source>
        <dbReference type="Pfam" id="PF01408"/>
    </source>
</evidence>
<dbReference type="OrthoDB" id="25239at2157"/>
<comment type="caution">
    <text evidence="3">The sequence shown here is derived from an EMBL/GenBank/DDBJ whole genome shotgun (WGS) entry which is preliminary data.</text>
</comment>
<accession>A0A8J7Y2F1</accession>
<feature type="domain" description="Gfo/Idh/MocA-like oxidoreductase N-terminal" evidence="1">
    <location>
        <begin position="9"/>
        <end position="122"/>
    </location>
</feature>